<dbReference type="EMBL" id="GBXM01079020">
    <property type="protein sequence ID" value="JAH29557.1"/>
    <property type="molecule type" value="Transcribed_RNA"/>
</dbReference>
<proteinExistence type="predicted"/>
<dbReference type="EMBL" id="GBXM01067192">
    <property type="protein sequence ID" value="JAH41385.1"/>
    <property type="molecule type" value="Transcribed_RNA"/>
</dbReference>
<organism evidence="1">
    <name type="scientific">Anguilla anguilla</name>
    <name type="common">European freshwater eel</name>
    <name type="synonym">Muraena anguilla</name>
    <dbReference type="NCBI Taxonomy" id="7936"/>
    <lineage>
        <taxon>Eukaryota</taxon>
        <taxon>Metazoa</taxon>
        <taxon>Chordata</taxon>
        <taxon>Craniata</taxon>
        <taxon>Vertebrata</taxon>
        <taxon>Euteleostomi</taxon>
        <taxon>Actinopterygii</taxon>
        <taxon>Neopterygii</taxon>
        <taxon>Teleostei</taxon>
        <taxon>Anguilliformes</taxon>
        <taxon>Anguillidae</taxon>
        <taxon>Anguilla</taxon>
    </lineage>
</organism>
<evidence type="ECO:0000313" key="1">
    <source>
        <dbReference type="EMBL" id="JAH41385.1"/>
    </source>
</evidence>
<reference evidence="1" key="1">
    <citation type="submission" date="2014-11" db="EMBL/GenBank/DDBJ databases">
        <authorList>
            <person name="Amaro Gonzalez C."/>
        </authorList>
    </citation>
    <scope>NUCLEOTIDE SEQUENCE</scope>
</reference>
<protein>
    <submittedName>
        <fullName evidence="1">Uncharacterized protein</fullName>
    </submittedName>
</protein>
<name>A0A0E9SL50_ANGAN</name>
<sequence>MRESRCVLGLQLGFS</sequence>
<accession>A0A0E9SL50</accession>
<reference evidence="1" key="2">
    <citation type="journal article" date="2015" name="Fish Shellfish Immunol.">
        <title>Early steps in the European eel (Anguilla anguilla)-Vibrio vulnificus interaction in the gills: Role of the RtxA13 toxin.</title>
        <authorList>
            <person name="Callol A."/>
            <person name="Pajuelo D."/>
            <person name="Ebbesson L."/>
            <person name="Teles M."/>
            <person name="MacKenzie S."/>
            <person name="Amaro C."/>
        </authorList>
    </citation>
    <scope>NUCLEOTIDE SEQUENCE</scope>
</reference>